<keyword evidence="3" id="KW-1185">Reference proteome</keyword>
<name>A0A1B9GVE7_9TREE</name>
<feature type="compositionally biased region" description="Basic and acidic residues" evidence="1">
    <location>
        <begin position="231"/>
        <end position="246"/>
    </location>
</feature>
<feature type="compositionally biased region" description="Polar residues" evidence="1">
    <location>
        <begin position="77"/>
        <end position="88"/>
    </location>
</feature>
<feature type="region of interest" description="Disordered" evidence="1">
    <location>
        <begin position="147"/>
        <end position="246"/>
    </location>
</feature>
<evidence type="ECO:0000313" key="2">
    <source>
        <dbReference type="EMBL" id="OCF35008.1"/>
    </source>
</evidence>
<feature type="compositionally biased region" description="Basic and acidic residues" evidence="1">
    <location>
        <begin position="472"/>
        <end position="489"/>
    </location>
</feature>
<feature type="region of interest" description="Disordered" evidence="1">
    <location>
        <begin position="441"/>
        <end position="489"/>
    </location>
</feature>
<organism evidence="2 3">
    <name type="scientific">Kwoniella heveanensis BCC8398</name>
    <dbReference type="NCBI Taxonomy" id="1296120"/>
    <lineage>
        <taxon>Eukaryota</taxon>
        <taxon>Fungi</taxon>
        <taxon>Dikarya</taxon>
        <taxon>Basidiomycota</taxon>
        <taxon>Agaricomycotina</taxon>
        <taxon>Tremellomycetes</taxon>
        <taxon>Tremellales</taxon>
        <taxon>Cryptococcaceae</taxon>
        <taxon>Kwoniella</taxon>
    </lineage>
</organism>
<evidence type="ECO:0000313" key="3">
    <source>
        <dbReference type="Proteomes" id="UP000092666"/>
    </source>
</evidence>
<feature type="compositionally biased region" description="Low complexity" evidence="1">
    <location>
        <begin position="515"/>
        <end position="530"/>
    </location>
</feature>
<feature type="compositionally biased region" description="Polar residues" evidence="1">
    <location>
        <begin position="459"/>
        <end position="471"/>
    </location>
</feature>
<protein>
    <submittedName>
        <fullName evidence="2">Uncharacterized protein</fullName>
    </submittedName>
</protein>
<dbReference type="Proteomes" id="UP000092666">
    <property type="component" value="Unassembled WGS sequence"/>
</dbReference>
<feature type="region of interest" description="Disordered" evidence="1">
    <location>
        <begin position="77"/>
        <end position="117"/>
    </location>
</feature>
<reference evidence="3" key="2">
    <citation type="submission" date="2013-12" db="EMBL/GenBank/DDBJ databases">
        <title>Evolution of pathogenesis and genome organization in the Tremellales.</title>
        <authorList>
            <person name="Cuomo C."/>
            <person name="Litvintseva A."/>
            <person name="Heitman J."/>
            <person name="Chen Y."/>
            <person name="Sun S."/>
            <person name="Springer D."/>
            <person name="Dromer F."/>
            <person name="Young S."/>
            <person name="Zeng Q."/>
            <person name="Chapman S."/>
            <person name="Gujja S."/>
            <person name="Saif S."/>
            <person name="Birren B."/>
        </authorList>
    </citation>
    <scope>NUCLEOTIDE SEQUENCE [LARGE SCALE GENOMIC DNA]</scope>
    <source>
        <strain evidence="3">BCC8398</strain>
    </source>
</reference>
<gene>
    <name evidence="2" type="ORF">I316_03048</name>
</gene>
<dbReference type="AlphaFoldDB" id="A0A1B9GVE7"/>
<feature type="compositionally biased region" description="Low complexity" evidence="1">
    <location>
        <begin position="89"/>
        <end position="111"/>
    </location>
</feature>
<feature type="region of interest" description="Disordered" evidence="1">
    <location>
        <begin position="392"/>
        <end position="421"/>
    </location>
</feature>
<dbReference type="EMBL" id="KI669500">
    <property type="protein sequence ID" value="OCF35008.1"/>
    <property type="molecule type" value="Genomic_DNA"/>
</dbReference>
<reference evidence="2 3" key="1">
    <citation type="submission" date="2013-07" db="EMBL/GenBank/DDBJ databases">
        <title>The Genome Sequence of Cryptococcus heveanensis BCC8398.</title>
        <authorList>
            <consortium name="The Broad Institute Genome Sequencing Platform"/>
            <person name="Cuomo C."/>
            <person name="Litvintseva A."/>
            <person name="Chen Y."/>
            <person name="Heitman J."/>
            <person name="Sun S."/>
            <person name="Springer D."/>
            <person name="Dromer F."/>
            <person name="Young S.K."/>
            <person name="Zeng Q."/>
            <person name="Gargeya S."/>
            <person name="Fitzgerald M."/>
            <person name="Abouelleil A."/>
            <person name="Alvarado L."/>
            <person name="Berlin A.M."/>
            <person name="Chapman S.B."/>
            <person name="Dewar J."/>
            <person name="Goldberg J."/>
            <person name="Griggs A."/>
            <person name="Gujja S."/>
            <person name="Hansen M."/>
            <person name="Howarth C."/>
            <person name="Imamovic A."/>
            <person name="Larimer J."/>
            <person name="McCowan C."/>
            <person name="Murphy C."/>
            <person name="Pearson M."/>
            <person name="Priest M."/>
            <person name="Roberts A."/>
            <person name="Saif S."/>
            <person name="Shea T."/>
            <person name="Sykes S."/>
            <person name="Wortman J."/>
            <person name="Nusbaum C."/>
            <person name="Birren B."/>
        </authorList>
    </citation>
    <scope>NUCLEOTIDE SEQUENCE [LARGE SCALE GENOMIC DNA]</scope>
    <source>
        <strain evidence="2 3">BCC8398</strain>
    </source>
</reference>
<evidence type="ECO:0000256" key="1">
    <source>
        <dbReference type="SAM" id="MobiDB-lite"/>
    </source>
</evidence>
<sequence length="571" mass="60505">MAAPLSPTIRSQPVHVSGATKGVATMASPNTRFGTTCGSGSTPLSPPSTTIAAYHRSLAQHILAILRSSPTINHGNVRSGNVALSSTHAAPETTSRSRSRSPEASSSRRSTITALPRALSGCMASTATARPSSLIDPNVLITVVPAASSSSSAATQDMSVDGESIAEDSSCMSVDKTMATTEAASTRATRSVSSQAGTGIGTGTRGSSRQSGGERRGRSRTRSGPRVSLLRGKEGSRAGDGLEKQEDYEVKREARLRKRRAELESTVTSWLEGVQGASNGPGELWADSEDLPHLTAIPCAQEEEADDDRTPTALKMAERITKTIPDLSPLLSSMAGSSSIKTTDTGVDTSTASPYYYFTNTPRVACALPTSANIQLQRAQIPLQISVEEQQDRMCSGDAGVGADAESSSAVAGTEKSNAKAKMSSLTFSTKVCKASFRACKSPRLNRSHPRPQPQSQPETQTRAQPQSQGNDEAKHEEKTSQKDGDTYRKNKEEKEWLLNLLASDEWAASVASSANVNAQQQVQRNSVSSEADSRTRSTSTSKTRKRSPMRVVVTGEMPTPRPVSVASFWG</sequence>
<accession>A0A1B9GVE7</accession>
<feature type="region of interest" description="Disordered" evidence="1">
    <location>
        <begin position="515"/>
        <end position="571"/>
    </location>
</feature>
<proteinExistence type="predicted"/>
<feature type="compositionally biased region" description="Low complexity" evidence="1">
    <location>
        <begin position="179"/>
        <end position="194"/>
    </location>
</feature>
<feature type="region of interest" description="Disordered" evidence="1">
    <location>
        <begin position="1"/>
        <end position="27"/>
    </location>
</feature>